<dbReference type="Gene3D" id="3.40.366.10">
    <property type="entry name" value="Malonyl-Coenzyme A Acyl Carrier Protein, domain 2"/>
    <property type="match status" value="1"/>
</dbReference>
<evidence type="ECO:0000256" key="14">
    <source>
        <dbReference type="ARBA" id="ARBA00023268"/>
    </source>
</evidence>
<dbReference type="EC" id="2.3.1.41" evidence="6"/>
<accession>A0A1Q3FRQ3</accession>
<evidence type="ECO:0000256" key="18">
    <source>
        <dbReference type="ARBA" id="ARBA00023388"/>
    </source>
</evidence>
<dbReference type="GO" id="GO:0004315">
    <property type="term" value="F:3-oxoacyl-[acyl-carrier-protein] synthase activity"/>
    <property type="evidence" value="ECO:0007669"/>
    <property type="project" value="UniProtKB-EC"/>
</dbReference>
<dbReference type="PROSITE" id="PS00606">
    <property type="entry name" value="KS3_1"/>
    <property type="match status" value="1"/>
</dbReference>
<dbReference type="InterPro" id="IPR016039">
    <property type="entry name" value="Thiolase-like"/>
</dbReference>
<feature type="domain" description="Ketosynthase family 3 (KS3)" evidence="58">
    <location>
        <begin position="12"/>
        <end position="417"/>
    </location>
</feature>
<comment type="catalytic activity">
    <reaction evidence="18">
        <text>(3R)-hydroxydecanoyl-[ACP] = (2E)-decenoyl-[ACP] + H2O</text>
        <dbReference type="Rhea" id="RHEA:41860"/>
        <dbReference type="Rhea" id="RHEA-COMP:9638"/>
        <dbReference type="Rhea" id="RHEA-COMP:9639"/>
        <dbReference type="ChEBI" id="CHEBI:15377"/>
        <dbReference type="ChEBI" id="CHEBI:78466"/>
        <dbReference type="ChEBI" id="CHEBI:78467"/>
    </reaction>
    <physiologicalReaction direction="left-to-right" evidence="18">
        <dbReference type="Rhea" id="RHEA:41861"/>
    </physiologicalReaction>
</comment>
<evidence type="ECO:0000256" key="22">
    <source>
        <dbReference type="ARBA" id="ARBA00023401"/>
    </source>
</evidence>
<evidence type="ECO:0000256" key="48">
    <source>
        <dbReference type="ARBA" id="ARBA00049109"/>
    </source>
</evidence>
<comment type="catalytic activity">
    <reaction evidence="53">
        <text>butanoyl-[ACP] + malonyl-[ACP] + H(+) = 3-oxohexanoyl-[ACP] + holo-[ACP] + CO2</text>
        <dbReference type="Rhea" id="RHEA:41820"/>
        <dbReference type="Rhea" id="RHEA-COMP:9623"/>
        <dbReference type="Rhea" id="RHEA-COMP:9628"/>
        <dbReference type="Rhea" id="RHEA-COMP:9629"/>
        <dbReference type="Rhea" id="RHEA-COMP:9685"/>
        <dbReference type="ChEBI" id="CHEBI:15378"/>
        <dbReference type="ChEBI" id="CHEBI:16526"/>
        <dbReference type="ChEBI" id="CHEBI:64479"/>
        <dbReference type="ChEBI" id="CHEBI:78449"/>
        <dbReference type="ChEBI" id="CHEBI:78454"/>
        <dbReference type="ChEBI" id="CHEBI:78456"/>
    </reaction>
    <physiologicalReaction direction="left-to-right" evidence="53">
        <dbReference type="Rhea" id="RHEA:41821"/>
    </physiologicalReaction>
</comment>
<evidence type="ECO:0000256" key="52">
    <source>
        <dbReference type="ARBA" id="ARBA00049422"/>
    </source>
</evidence>
<dbReference type="GO" id="GO:0006633">
    <property type="term" value="P:fatty acid biosynthetic process"/>
    <property type="evidence" value="ECO:0007669"/>
    <property type="project" value="InterPro"/>
</dbReference>
<evidence type="ECO:0000256" key="54">
    <source>
        <dbReference type="ARBA" id="ARBA00049521"/>
    </source>
</evidence>
<comment type="catalytic activity">
    <reaction evidence="36">
        <text>acetyl-[ACP] + malonyl-[ACP] + H(+) = 3-oxobutanoyl-[ACP] + holo-[ACP] + CO2</text>
        <dbReference type="Rhea" id="RHEA:41800"/>
        <dbReference type="Rhea" id="RHEA-COMP:9621"/>
        <dbReference type="Rhea" id="RHEA-COMP:9623"/>
        <dbReference type="Rhea" id="RHEA-COMP:9625"/>
        <dbReference type="Rhea" id="RHEA-COMP:9685"/>
        <dbReference type="ChEBI" id="CHEBI:15378"/>
        <dbReference type="ChEBI" id="CHEBI:16526"/>
        <dbReference type="ChEBI" id="CHEBI:64479"/>
        <dbReference type="ChEBI" id="CHEBI:78446"/>
        <dbReference type="ChEBI" id="CHEBI:78449"/>
        <dbReference type="ChEBI" id="CHEBI:78450"/>
    </reaction>
    <physiologicalReaction direction="left-to-right" evidence="36">
        <dbReference type="Rhea" id="RHEA:41801"/>
    </physiologicalReaction>
</comment>
<dbReference type="EC" id="1.3.1.39" evidence="2"/>
<evidence type="ECO:0000256" key="1">
    <source>
        <dbReference type="ARBA" id="ARBA00005189"/>
    </source>
</evidence>
<evidence type="ECO:0000256" key="32">
    <source>
        <dbReference type="ARBA" id="ARBA00047578"/>
    </source>
</evidence>
<comment type="catalytic activity">
    <reaction evidence="19">
        <text>a (3R)-hydroxyacyl-[ACP] = a (2E)-enoyl-[ACP] + H2O</text>
        <dbReference type="Rhea" id="RHEA:13097"/>
        <dbReference type="Rhea" id="RHEA-COMP:9925"/>
        <dbReference type="Rhea" id="RHEA-COMP:9945"/>
        <dbReference type="ChEBI" id="CHEBI:15377"/>
        <dbReference type="ChEBI" id="CHEBI:78784"/>
        <dbReference type="ChEBI" id="CHEBI:78827"/>
        <dbReference type="EC" id="4.2.1.59"/>
    </reaction>
    <physiologicalReaction direction="left-to-right" evidence="19">
        <dbReference type="Rhea" id="RHEA:13098"/>
    </physiologicalReaction>
</comment>
<evidence type="ECO:0000256" key="19">
    <source>
        <dbReference type="ARBA" id="ARBA00023394"/>
    </source>
</evidence>
<dbReference type="PANTHER" id="PTHR43775:SF23">
    <property type="entry name" value="FATTY ACID SYNTHASE 3"/>
    <property type="match status" value="1"/>
</dbReference>
<dbReference type="InterPro" id="IPR049900">
    <property type="entry name" value="PKS_mFAS_DH"/>
</dbReference>
<dbReference type="SMART" id="SM00823">
    <property type="entry name" value="PKS_PP"/>
    <property type="match status" value="1"/>
</dbReference>
<dbReference type="GO" id="GO:0031177">
    <property type="term" value="F:phosphopantetheine binding"/>
    <property type="evidence" value="ECO:0007669"/>
    <property type="project" value="InterPro"/>
</dbReference>
<comment type="catalytic activity">
    <reaction evidence="47">
        <text>(2E)-octadecenoyl-[ACP] + NADPH + H(+) = octadecanoyl-[ACP] + NADP(+)</text>
        <dbReference type="Rhea" id="RHEA:41928"/>
        <dbReference type="Rhea" id="RHEA-COMP:9655"/>
        <dbReference type="Rhea" id="RHEA-COMP:9656"/>
        <dbReference type="ChEBI" id="CHEBI:15378"/>
        <dbReference type="ChEBI" id="CHEBI:57783"/>
        <dbReference type="ChEBI" id="CHEBI:58349"/>
        <dbReference type="ChEBI" id="CHEBI:78489"/>
        <dbReference type="ChEBI" id="CHEBI:78495"/>
    </reaction>
    <physiologicalReaction direction="left-to-right" evidence="47">
        <dbReference type="Rhea" id="RHEA:41929"/>
    </physiologicalReaction>
</comment>
<dbReference type="InterPro" id="IPR009081">
    <property type="entry name" value="PP-bd_ACP"/>
</dbReference>
<evidence type="ECO:0000256" key="16">
    <source>
        <dbReference type="ARBA" id="ARBA00023351"/>
    </source>
</evidence>
<feature type="region of interest" description="N-terminal hotdog fold" evidence="56">
    <location>
        <begin position="838"/>
        <end position="960"/>
    </location>
</feature>
<evidence type="ECO:0000256" key="6">
    <source>
        <dbReference type="ARBA" id="ARBA00013191"/>
    </source>
</evidence>
<evidence type="ECO:0000256" key="44">
    <source>
        <dbReference type="ARBA" id="ARBA00048691"/>
    </source>
</evidence>
<proteinExistence type="predicted"/>
<dbReference type="InterPro" id="IPR014043">
    <property type="entry name" value="Acyl_transferase_dom"/>
</dbReference>
<keyword evidence="12" id="KW-0663">Pyridoxal phosphate</keyword>
<comment type="catalytic activity">
    <reaction evidence="48">
        <text>decanoyl-[ACP] + malonyl-[ACP] + H(+) = 3-oxododecanoyl-[ACP] + holo-[ACP] + CO2</text>
        <dbReference type="Rhea" id="RHEA:41868"/>
        <dbReference type="Rhea" id="RHEA-COMP:9623"/>
        <dbReference type="Rhea" id="RHEA-COMP:9640"/>
        <dbReference type="Rhea" id="RHEA-COMP:9641"/>
        <dbReference type="Rhea" id="RHEA-COMP:9685"/>
        <dbReference type="ChEBI" id="CHEBI:15378"/>
        <dbReference type="ChEBI" id="CHEBI:16526"/>
        <dbReference type="ChEBI" id="CHEBI:64479"/>
        <dbReference type="ChEBI" id="CHEBI:78449"/>
        <dbReference type="ChEBI" id="CHEBI:78468"/>
        <dbReference type="ChEBI" id="CHEBI:78469"/>
    </reaction>
    <physiologicalReaction direction="left-to-right" evidence="48">
        <dbReference type="Rhea" id="RHEA:41869"/>
    </physiologicalReaction>
</comment>
<evidence type="ECO:0000256" key="50">
    <source>
        <dbReference type="ARBA" id="ARBA00049263"/>
    </source>
</evidence>
<keyword evidence="13" id="KW-0007">Acetylation</keyword>
<dbReference type="InterPro" id="IPR032821">
    <property type="entry name" value="PKS_assoc"/>
</dbReference>
<dbReference type="Gene3D" id="3.10.129.110">
    <property type="entry name" value="Polyketide synthase dehydratase"/>
    <property type="match status" value="1"/>
</dbReference>
<dbReference type="InterPro" id="IPR050091">
    <property type="entry name" value="PKS_NRPS_Biosynth_Enz"/>
</dbReference>
<dbReference type="SUPFAM" id="SSF53901">
    <property type="entry name" value="Thiolase-like"/>
    <property type="match status" value="1"/>
</dbReference>
<evidence type="ECO:0000256" key="43">
    <source>
        <dbReference type="ARBA" id="ARBA00048650"/>
    </source>
</evidence>
<evidence type="ECO:0000256" key="20">
    <source>
        <dbReference type="ARBA" id="ARBA00023398"/>
    </source>
</evidence>
<evidence type="ECO:0000256" key="45">
    <source>
        <dbReference type="ARBA" id="ARBA00048704"/>
    </source>
</evidence>
<dbReference type="Pfam" id="PF00550">
    <property type="entry name" value="PP-binding"/>
    <property type="match status" value="1"/>
</dbReference>
<dbReference type="Pfam" id="PF16197">
    <property type="entry name" value="KAsynt_C_assoc"/>
    <property type="match status" value="1"/>
</dbReference>
<feature type="active site" description="Proton acceptor; for dehydratase activity" evidence="56">
    <location>
        <position position="872"/>
    </location>
</feature>
<evidence type="ECO:0000256" key="9">
    <source>
        <dbReference type="ARBA" id="ARBA00022553"/>
    </source>
</evidence>
<evidence type="ECO:0000256" key="31">
    <source>
        <dbReference type="ARBA" id="ARBA00047500"/>
    </source>
</evidence>
<dbReference type="PROSITE" id="PS50075">
    <property type="entry name" value="CARRIER"/>
    <property type="match status" value="1"/>
</dbReference>
<comment type="catalytic activity">
    <reaction evidence="30">
        <text>tetradecanoyl-[ACP] + malonyl-[ACP] + H(+) = 3-oxohexadecanoyl-[ACP] + holo-[ACP] + CO2</text>
        <dbReference type="Rhea" id="RHEA:41900"/>
        <dbReference type="Rhea" id="RHEA-COMP:9623"/>
        <dbReference type="Rhea" id="RHEA-COMP:9648"/>
        <dbReference type="Rhea" id="RHEA-COMP:9649"/>
        <dbReference type="Rhea" id="RHEA-COMP:9685"/>
        <dbReference type="ChEBI" id="CHEBI:15378"/>
        <dbReference type="ChEBI" id="CHEBI:16526"/>
        <dbReference type="ChEBI" id="CHEBI:64479"/>
        <dbReference type="ChEBI" id="CHEBI:78449"/>
        <dbReference type="ChEBI" id="CHEBI:78477"/>
        <dbReference type="ChEBI" id="CHEBI:78478"/>
    </reaction>
    <physiologicalReaction direction="left-to-right" evidence="30">
        <dbReference type="Rhea" id="RHEA:41901"/>
    </physiologicalReaction>
</comment>
<evidence type="ECO:0000256" key="35">
    <source>
        <dbReference type="ARBA" id="ARBA00047953"/>
    </source>
</evidence>
<dbReference type="Pfam" id="PF21149">
    <property type="entry name" value="FAS_pseudo-KR"/>
    <property type="match status" value="1"/>
</dbReference>
<evidence type="ECO:0000256" key="47">
    <source>
        <dbReference type="ARBA" id="ARBA00049019"/>
    </source>
</evidence>
<dbReference type="GO" id="GO:0004312">
    <property type="term" value="F:fatty acid synthase activity"/>
    <property type="evidence" value="ECO:0007669"/>
    <property type="project" value="UniProtKB-EC"/>
</dbReference>
<dbReference type="Gene3D" id="1.10.1200.10">
    <property type="entry name" value="ACP-like"/>
    <property type="match status" value="1"/>
</dbReference>
<comment type="catalytic activity">
    <reaction evidence="21">
        <text>(3R)-hydroxyoctadecanoyl-[ACP] = (2E)-octadecenoyl-[ACP] + H2O</text>
        <dbReference type="Rhea" id="RHEA:41924"/>
        <dbReference type="Rhea" id="RHEA-COMP:9654"/>
        <dbReference type="Rhea" id="RHEA-COMP:9655"/>
        <dbReference type="ChEBI" id="CHEBI:15377"/>
        <dbReference type="ChEBI" id="CHEBI:78488"/>
        <dbReference type="ChEBI" id="CHEBI:78489"/>
    </reaction>
    <physiologicalReaction direction="left-to-right" evidence="21">
        <dbReference type="Rhea" id="RHEA:41925"/>
    </physiologicalReaction>
</comment>
<comment type="catalytic activity">
    <reaction evidence="39">
        <text>tetradecanoyl-[ACP] + H2O = tetradecanoate + holo-[ACP] + H(+)</text>
        <dbReference type="Rhea" id="RHEA:30123"/>
        <dbReference type="Rhea" id="RHEA-COMP:9648"/>
        <dbReference type="Rhea" id="RHEA-COMP:9685"/>
        <dbReference type="ChEBI" id="CHEBI:15377"/>
        <dbReference type="ChEBI" id="CHEBI:15378"/>
        <dbReference type="ChEBI" id="CHEBI:30807"/>
        <dbReference type="ChEBI" id="CHEBI:64479"/>
        <dbReference type="ChEBI" id="CHEBI:78477"/>
        <dbReference type="EC" id="3.1.2.14"/>
    </reaction>
    <physiologicalReaction direction="left-to-right" evidence="39">
        <dbReference type="Rhea" id="RHEA:30124"/>
    </physiologicalReaction>
</comment>
<evidence type="ECO:0000256" key="34">
    <source>
        <dbReference type="ARBA" id="ARBA00047897"/>
    </source>
</evidence>
<feature type="domain" description="Carrier" evidence="57">
    <location>
        <begin position="1959"/>
        <end position="2034"/>
    </location>
</feature>
<evidence type="ECO:0000256" key="26">
    <source>
        <dbReference type="ARBA" id="ARBA00047300"/>
    </source>
</evidence>
<dbReference type="EC" id="2.3.1.85" evidence="4"/>
<dbReference type="GO" id="GO:0004316">
    <property type="term" value="F:3-oxoacyl-[acyl-carrier-protein] reductase (NADPH) activity"/>
    <property type="evidence" value="ECO:0007669"/>
    <property type="project" value="UniProtKB-EC"/>
</dbReference>
<comment type="catalytic activity">
    <reaction evidence="37">
        <text>hexadecanoyl-[ACP] + malonyl-[ACP] + H(+) = 3-oxooctadecanoyl-[ACP] + holo-[ACP] + CO2</text>
        <dbReference type="Rhea" id="RHEA:41916"/>
        <dbReference type="Rhea" id="RHEA-COMP:9623"/>
        <dbReference type="Rhea" id="RHEA-COMP:9652"/>
        <dbReference type="Rhea" id="RHEA-COMP:9653"/>
        <dbReference type="Rhea" id="RHEA-COMP:9685"/>
        <dbReference type="ChEBI" id="CHEBI:15378"/>
        <dbReference type="ChEBI" id="CHEBI:16526"/>
        <dbReference type="ChEBI" id="CHEBI:64479"/>
        <dbReference type="ChEBI" id="CHEBI:78449"/>
        <dbReference type="ChEBI" id="CHEBI:78483"/>
        <dbReference type="ChEBI" id="CHEBI:78487"/>
    </reaction>
    <physiologicalReaction direction="left-to-right" evidence="37">
        <dbReference type="Rhea" id="RHEA:41917"/>
    </physiologicalReaction>
</comment>
<evidence type="ECO:0000256" key="15">
    <source>
        <dbReference type="ARBA" id="ARBA00023332"/>
    </source>
</evidence>
<evidence type="ECO:0000256" key="7">
    <source>
        <dbReference type="ARBA" id="ARBA00018769"/>
    </source>
</evidence>
<evidence type="ECO:0000256" key="23">
    <source>
        <dbReference type="ARBA" id="ARBA00023402"/>
    </source>
</evidence>
<reference evidence="60" key="1">
    <citation type="submission" date="2017-01" db="EMBL/GenBank/DDBJ databases">
        <title>A deep insight into the sialotranscriptome of adult male and female Cluex tarsalis mosquitoes.</title>
        <authorList>
            <person name="Ribeiro J.M."/>
            <person name="Moreira F."/>
            <person name="Bernard K.A."/>
            <person name="Calvo E."/>
        </authorList>
    </citation>
    <scope>NUCLEOTIDE SEQUENCE</scope>
    <source>
        <strain evidence="60">Kern County</strain>
        <tissue evidence="60">Salivary glands</tissue>
    </source>
</reference>
<evidence type="ECO:0000256" key="10">
    <source>
        <dbReference type="ARBA" id="ARBA00022679"/>
    </source>
</evidence>
<evidence type="ECO:0000256" key="37">
    <source>
        <dbReference type="ARBA" id="ARBA00048051"/>
    </source>
</evidence>
<dbReference type="EC" id="1.1.1.100" evidence="5"/>
<comment type="catalytic activity">
    <reaction evidence="33">
        <text>(2E)-hexadecenoyl-[ACP] + NADPH + H(+) = hexadecanoyl-[ACP] + NADP(+)</text>
        <dbReference type="Rhea" id="RHEA:41912"/>
        <dbReference type="Rhea" id="RHEA-COMP:9651"/>
        <dbReference type="Rhea" id="RHEA-COMP:9652"/>
        <dbReference type="ChEBI" id="CHEBI:15378"/>
        <dbReference type="ChEBI" id="CHEBI:57783"/>
        <dbReference type="ChEBI" id="CHEBI:58349"/>
        <dbReference type="ChEBI" id="CHEBI:78481"/>
        <dbReference type="ChEBI" id="CHEBI:78483"/>
    </reaction>
    <physiologicalReaction direction="left-to-right" evidence="33">
        <dbReference type="Rhea" id="RHEA:41913"/>
    </physiologicalReaction>
</comment>
<comment type="catalytic activity">
    <reaction evidence="17">
        <text>(3R)-hydroxyhexanoyl-[ACP] = (2E)-hexenoyl-[ACP] + H2O</text>
        <dbReference type="Rhea" id="RHEA:41828"/>
        <dbReference type="Rhea" id="RHEA-COMP:9630"/>
        <dbReference type="Rhea" id="RHEA-COMP:9631"/>
        <dbReference type="ChEBI" id="CHEBI:15377"/>
        <dbReference type="ChEBI" id="CHEBI:78457"/>
        <dbReference type="ChEBI" id="CHEBI:78458"/>
    </reaction>
    <physiologicalReaction direction="left-to-right" evidence="17">
        <dbReference type="Rhea" id="RHEA:41829"/>
    </physiologicalReaction>
</comment>
<evidence type="ECO:0000256" key="29">
    <source>
        <dbReference type="ARBA" id="ARBA00047440"/>
    </source>
</evidence>
<name>A0A1Q3FRQ3_CULTA</name>
<comment type="catalytic activity">
    <reaction evidence="15">
        <text>(3R)-hydroxyoctanoyl-[ACP] = (2E)-octenoyl-[ACP] + H2O</text>
        <dbReference type="Rhea" id="RHEA:41844"/>
        <dbReference type="Rhea" id="RHEA-COMP:9634"/>
        <dbReference type="Rhea" id="RHEA-COMP:9635"/>
        <dbReference type="ChEBI" id="CHEBI:15377"/>
        <dbReference type="ChEBI" id="CHEBI:78461"/>
        <dbReference type="ChEBI" id="CHEBI:78462"/>
    </reaction>
    <physiologicalReaction direction="left-to-right" evidence="15">
        <dbReference type="Rhea" id="RHEA:41845"/>
    </physiologicalReaction>
</comment>
<evidence type="ECO:0000256" key="56">
    <source>
        <dbReference type="PROSITE-ProRule" id="PRU01363"/>
    </source>
</evidence>
<feature type="region of interest" description="C-terminal hotdog fold" evidence="56">
    <location>
        <begin position="970"/>
        <end position="1117"/>
    </location>
</feature>
<dbReference type="SMART" id="SM00825">
    <property type="entry name" value="PKS_KS"/>
    <property type="match status" value="1"/>
</dbReference>
<dbReference type="InterPro" id="IPR014031">
    <property type="entry name" value="Ketoacyl_synth_C"/>
</dbReference>
<dbReference type="CDD" id="cd00833">
    <property type="entry name" value="PKS"/>
    <property type="match status" value="1"/>
</dbReference>
<evidence type="ECO:0000256" key="13">
    <source>
        <dbReference type="ARBA" id="ARBA00022990"/>
    </source>
</evidence>
<comment type="catalytic activity">
    <reaction evidence="40">
        <text>(2E)-octenoyl-[ACP] + NADPH + H(+) = octanoyl-[ACP] + NADP(+)</text>
        <dbReference type="Rhea" id="RHEA:41848"/>
        <dbReference type="Rhea" id="RHEA-COMP:9635"/>
        <dbReference type="Rhea" id="RHEA-COMP:9636"/>
        <dbReference type="ChEBI" id="CHEBI:15378"/>
        <dbReference type="ChEBI" id="CHEBI:57783"/>
        <dbReference type="ChEBI" id="CHEBI:58349"/>
        <dbReference type="ChEBI" id="CHEBI:78462"/>
        <dbReference type="ChEBI" id="CHEBI:78463"/>
    </reaction>
    <physiologicalReaction direction="left-to-right" evidence="40">
        <dbReference type="Rhea" id="RHEA:41849"/>
    </physiologicalReaction>
</comment>
<comment type="function">
    <text evidence="24">Fatty acid synthetase is a multifunctional enzyme that catalyzes the de novo biosynthesis of long-chain saturated fatty acids starting from acetyl-CoA and malonyl-CoA in the presence of NADPH. This multifunctional protein contains 7 catalytic activities and a site for the binding of the prosthetic group 4'-phosphopantetheine of the acyl carrier protein ([ACP]) domain.</text>
</comment>
<evidence type="ECO:0000259" key="58">
    <source>
        <dbReference type="PROSITE" id="PS52004"/>
    </source>
</evidence>
<comment type="catalytic activity">
    <reaction evidence="45">
        <text>hexadecanoyl-[ACP] + H2O = hexadecanoate + holo-[ACP] + H(+)</text>
        <dbReference type="Rhea" id="RHEA:41932"/>
        <dbReference type="Rhea" id="RHEA-COMP:9652"/>
        <dbReference type="Rhea" id="RHEA-COMP:9685"/>
        <dbReference type="ChEBI" id="CHEBI:7896"/>
        <dbReference type="ChEBI" id="CHEBI:15377"/>
        <dbReference type="ChEBI" id="CHEBI:15378"/>
        <dbReference type="ChEBI" id="CHEBI:64479"/>
        <dbReference type="ChEBI" id="CHEBI:78483"/>
        <dbReference type="EC" id="3.1.2.14"/>
    </reaction>
    <physiologicalReaction direction="left-to-right" evidence="45">
        <dbReference type="Rhea" id="RHEA:41933"/>
    </physiologicalReaction>
</comment>
<evidence type="ECO:0000256" key="49">
    <source>
        <dbReference type="ARBA" id="ARBA00049171"/>
    </source>
</evidence>
<dbReference type="EC" id="3.1.2.14" evidence="3"/>
<evidence type="ECO:0000256" key="8">
    <source>
        <dbReference type="ARBA" id="ARBA00022450"/>
    </source>
</evidence>
<comment type="catalytic activity">
    <reaction evidence="29">
        <text>3-oxodecanoyl-[ACP] + NADPH + H(+) = (3R)-hydroxydecanoyl-[ACP] + NADP(+)</text>
        <dbReference type="Rhea" id="RHEA:41856"/>
        <dbReference type="Rhea" id="RHEA-COMP:9637"/>
        <dbReference type="Rhea" id="RHEA-COMP:9638"/>
        <dbReference type="ChEBI" id="CHEBI:15378"/>
        <dbReference type="ChEBI" id="CHEBI:57783"/>
        <dbReference type="ChEBI" id="CHEBI:58349"/>
        <dbReference type="ChEBI" id="CHEBI:78464"/>
        <dbReference type="ChEBI" id="CHEBI:78466"/>
    </reaction>
    <physiologicalReaction direction="left-to-right" evidence="29">
        <dbReference type="Rhea" id="RHEA:41857"/>
    </physiologicalReaction>
</comment>
<dbReference type="SUPFAM" id="SSF50129">
    <property type="entry name" value="GroES-like"/>
    <property type="match status" value="1"/>
</dbReference>
<dbReference type="InterPro" id="IPR011032">
    <property type="entry name" value="GroES-like_sf"/>
</dbReference>
<evidence type="ECO:0000256" key="25">
    <source>
        <dbReference type="ARBA" id="ARBA00044883"/>
    </source>
</evidence>
<dbReference type="PANTHER" id="PTHR43775">
    <property type="entry name" value="FATTY ACID SYNTHASE"/>
    <property type="match status" value="1"/>
</dbReference>
<dbReference type="CDD" id="cd05195">
    <property type="entry name" value="enoyl_red"/>
    <property type="match status" value="1"/>
</dbReference>
<feature type="domain" description="PKS/mFAS DH" evidence="59">
    <location>
        <begin position="838"/>
        <end position="1117"/>
    </location>
</feature>
<keyword evidence="14" id="KW-0511">Multifunctional enzyme</keyword>
<dbReference type="GO" id="GO:0141148">
    <property type="term" value="F:enoyl-[acyl-carrier-protein] reductase (NADPH) activity"/>
    <property type="evidence" value="ECO:0007669"/>
    <property type="project" value="UniProtKB-EC"/>
</dbReference>
<dbReference type="GO" id="GO:0016297">
    <property type="term" value="F:fatty acyl-[ACP] hydrolase activity"/>
    <property type="evidence" value="ECO:0007669"/>
    <property type="project" value="UniProtKB-EC"/>
</dbReference>
<dbReference type="SUPFAM" id="SSF51735">
    <property type="entry name" value="NAD(P)-binding Rossmann-fold domains"/>
    <property type="match status" value="2"/>
</dbReference>
<comment type="catalytic activity">
    <reaction evidence="20">
        <text>(3R)-hydroxytetradecanoyl-[ACP] = (2E)-tetradecenoyl-[ACP] + H2O</text>
        <dbReference type="Rhea" id="RHEA:41892"/>
        <dbReference type="Rhea" id="RHEA-COMP:9646"/>
        <dbReference type="Rhea" id="RHEA-COMP:9647"/>
        <dbReference type="ChEBI" id="CHEBI:15377"/>
        <dbReference type="ChEBI" id="CHEBI:78474"/>
        <dbReference type="ChEBI" id="CHEBI:78475"/>
    </reaction>
    <physiologicalReaction direction="left-to-right" evidence="20">
        <dbReference type="Rhea" id="RHEA:41893"/>
    </physiologicalReaction>
</comment>
<evidence type="ECO:0000256" key="40">
    <source>
        <dbReference type="ARBA" id="ARBA00048420"/>
    </source>
</evidence>
<comment type="catalytic activity">
    <reaction evidence="23">
        <text>(3R)-hydroxybutanoyl-[ACP] = (2E)-butenoyl-[ACP] + H2O</text>
        <dbReference type="Rhea" id="RHEA:41808"/>
        <dbReference type="Rhea" id="RHEA-COMP:9626"/>
        <dbReference type="Rhea" id="RHEA-COMP:9627"/>
        <dbReference type="ChEBI" id="CHEBI:15377"/>
        <dbReference type="ChEBI" id="CHEBI:78451"/>
        <dbReference type="ChEBI" id="CHEBI:78453"/>
    </reaction>
    <physiologicalReaction direction="left-to-right" evidence="23">
        <dbReference type="Rhea" id="RHEA:41809"/>
    </physiologicalReaction>
</comment>
<dbReference type="Gene3D" id="3.30.70.3290">
    <property type="match status" value="2"/>
</dbReference>
<dbReference type="Gene3D" id="3.40.50.720">
    <property type="entry name" value="NAD(P)-binding Rossmann-like Domain"/>
    <property type="match status" value="1"/>
</dbReference>
<dbReference type="FunFam" id="3.40.50.720:FF:000209">
    <property type="entry name" value="Polyketide synthase Pks12"/>
    <property type="match status" value="1"/>
</dbReference>
<dbReference type="InterPro" id="IPR018201">
    <property type="entry name" value="Ketoacyl_synth_AS"/>
</dbReference>
<comment type="catalytic activity">
    <reaction evidence="38">
        <text>(2E)-dodecenoyl-[ACP] + NADPH + H(+) = dodecanoyl-[ACP] + NADP(+)</text>
        <dbReference type="Rhea" id="RHEA:41880"/>
        <dbReference type="Rhea" id="RHEA-COMP:9643"/>
        <dbReference type="Rhea" id="RHEA-COMP:9644"/>
        <dbReference type="ChEBI" id="CHEBI:15378"/>
        <dbReference type="ChEBI" id="CHEBI:57783"/>
        <dbReference type="ChEBI" id="CHEBI:58349"/>
        <dbReference type="ChEBI" id="CHEBI:65264"/>
        <dbReference type="ChEBI" id="CHEBI:78472"/>
    </reaction>
    <physiologicalReaction direction="left-to-right" evidence="38">
        <dbReference type="Rhea" id="RHEA:41881"/>
    </physiologicalReaction>
</comment>
<dbReference type="GO" id="GO:0004313">
    <property type="term" value="F:[acyl-carrier-protein] S-acetyltransferase activity"/>
    <property type="evidence" value="ECO:0007669"/>
    <property type="project" value="UniProtKB-EC"/>
</dbReference>
<evidence type="ECO:0000256" key="11">
    <source>
        <dbReference type="ARBA" id="ARBA00022799"/>
    </source>
</evidence>
<comment type="catalytic activity">
    <reaction evidence="54">
        <text>(2E)-decenoyl-[ACP] + NADPH + H(+) = decanoyl-[ACP] + NADP(+)</text>
        <dbReference type="Rhea" id="RHEA:41864"/>
        <dbReference type="Rhea" id="RHEA-COMP:9639"/>
        <dbReference type="Rhea" id="RHEA-COMP:9640"/>
        <dbReference type="ChEBI" id="CHEBI:15378"/>
        <dbReference type="ChEBI" id="CHEBI:57783"/>
        <dbReference type="ChEBI" id="CHEBI:58349"/>
        <dbReference type="ChEBI" id="CHEBI:78467"/>
        <dbReference type="ChEBI" id="CHEBI:78468"/>
    </reaction>
    <physiologicalReaction direction="left-to-right" evidence="54">
        <dbReference type="Rhea" id="RHEA:41865"/>
    </physiologicalReaction>
</comment>
<evidence type="ECO:0000256" key="33">
    <source>
        <dbReference type="ARBA" id="ARBA00047810"/>
    </source>
</evidence>
<dbReference type="Pfam" id="PF02801">
    <property type="entry name" value="Ketoacyl-synt_C"/>
    <property type="match status" value="1"/>
</dbReference>
<comment type="catalytic activity">
    <reaction evidence="41">
        <text>a fatty acyl-[ACP] + malonyl-[ACP] + H(+) = a 3-oxoacyl-[ACP] + holo-[ACP] + CO2</text>
        <dbReference type="Rhea" id="RHEA:22836"/>
        <dbReference type="Rhea" id="RHEA-COMP:9623"/>
        <dbReference type="Rhea" id="RHEA-COMP:9685"/>
        <dbReference type="Rhea" id="RHEA-COMP:9916"/>
        <dbReference type="Rhea" id="RHEA-COMP:14125"/>
        <dbReference type="ChEBI" id="CHEBI:15378"/>
        <dbReference type="ChEBI" id="CHEBI:16526"/>
        <dbReference type="ChEBI" id="CHEBI:64479"/>
        <dbReference type="ChEBI" id="CHEBI:78449"/>
        <dbReference type="ChEBI" id="CHEBI:78776"/>
        <dbReference type="ChEBI" id="CHEBI:138651"/>
        <dbReference type="EC" id="2.3.1.41"/>
    </reaction>
    <physiologicalReaction direction="left-to-right" evidence="41">
        <dbReference type="Rhea" id="RHEA:22837"/>
    </physiologicalReaction>
</comment>
<evidence type="ECO:0000259" key="57">
    <source>
        <dbReference type="PROSITE" id="PS50075"/>
    </source>
</evidence>
<dbReference type="EMBL" id="GFDL01004798">
    <property type="protein sequence ID" value="JAV30247.1"/>
    <property type="molecule type" value="Transcribed_RNA"/>
</dbReference>
<dbReference type="InterPro" id="IPR020806">
    <property type="entry name" value="PKS_PP-bd"/>
</dbReference>
<dbReference type="InterPro" id="IPR036736">
    <property type="entry name" value="ACP-like_sf"/>
</dbReference>
<comment type="catalytic activity">
    <reaction evidence="52">
        <text>3-oxooctanoyl-[ACP] + NADPH + H(+) = (3R)-hydroxyoctanoyl-[ACP] + NADP(+)</text>
        <dbReference type="Rhea" id="RHEA:41840"/>
        <dbReference type="Rhea" id="RHEA-COMP:9633"/>
        <dbReference type="Rhea" id="RHEA-COMP:9634"/>
        <dbReference type="ChEBI" id="CHEBI:15378"/>
        <dbReference type="ChEBI" id="CHEBI:57783"/>
        <dbReference type="ChEBI" id="CHEBI:58349"/>
        <dbReference type="ChEBI" id="CHEBI:78460"/>
        <dbReference type="ChEBI" id="CHEBI:78461"/>
    </reaction>
    <physiologicalReaction direction="left-to-right" evidence="52">
        <dbReference type="Rhea" id="RHEA:41841"/>
    </physiologicalReaction>
</comment>
<dbReference type="InterPro" id="IPR001031">
    <property type="entry name" value="Thioesterase"/>
</dbReference>
<dbReference type="SMART" id="SM00822">
    <property type="entry name" value="PKS_KR"/>
    <property type="match status" value="1"/>
</dbReference>
<comment type="catalytic activity">
    <reaction evidence="43">
        <text>a 2,3-saturated acyl-[ACP] + NADP(+) = a (2E)-enoyl-[ACP] + NADPH + H(+)</text>
        <dbReference type="Rhea" id="RHEA:22564"/>
        <dbReference type="Rhea" id="RHEA-COMP:9925"/>
        <dbReference type="Rhea" id="RHEA-COMP:9926"/>
        <dbReference type="ChEBI" id="CHEBI:15378"/>
        <dbReference type="ChEBI" id="CHEBI:57783"/>
        <dbReference type="ChEBI" id="CHEBI:58349"/>
        <dbReference type="ChEBI" id="CHEBI:78784"/>
        <dbReference type="ChEBI" id="CHEBI:78785"/>
        <dbReference type="EC" id="1.3.1.39"/>
    </reaction>
    <physiologicalReaction direction="right-to-left" evidence="43">
        <dbReference type="Rhea" id="RHEA:22566"/>
    </physiologicalReaction>
</comment>
<feature type="active site" description="Proton donor; for dehydratase activity" evidence="56">
    <location>
        <position position="1019"/>
    </location>
</feature>
<dbReference type="PROSITE" id="PS52004">
    <property type="entry name" value="KS3_2"/>
    <property type="match status" value="1"/>
</dbReference>
<dbReference type="InterPro" id="IPR036291">
    <property type="entry name" value="NAD(P)-bd_dom_sf"/>
</dbReference>
<evidence type="ECO:0000256" key="42">
    <source>
        <dbReference type="ARBA" id="ARBA00048571"/>
    </source>
</evidence>
<dbReference type="InterPro" id="IPR049391">
    <property type="entry name" value="FAS_pseudo-KR"/>
</dbReference>
<dbReference type="SUPFAM" id="SSF53474">
    <property type="entry name" value="alpha/beta-Hydrolases"/>
    <property type="match status" value="1"/>
</dbReference>
<keyword evidence="8" id="KW-0596">Phosphopantetheine</keyword>
<evidence type="ECO:0000256" key="46">
    <source>
        <dbReference type="ARBA" id="ARBA00048935"/>
    </source>
</evidence>
<comment type="catalytic activity">
    <reaction evidence="35">
        <text>3-oxobutanoyl-[ACP] + NADPH + H(+) = (3R)-hydroxybutanoyl-[ACP] + NADP(+)</text>
        <dbReference type="Rhea" id="RHEA:41804"/>
        <dbReference type="Rhea" id="RHEA-COMP:9625"/>
        <dbReference type="Rhea" id="RHEA-COMP:9626"/>
        <dbReference type="ChEBI" id="CHEBI:15378"/>
        <dbReference type="ChEBI" id="CHEBI:57783"/>
        <dbReference type="ChEBI" id="CHEBI:58349"/>
        <dbReference type="ChEBI" id="CHEBI:78450"/>
        <dbReference type="ChEBI" id="CHEBI:78451"/>
    </reaction>
    <physiologicalReaction direction="left-to-right" evidence="35">
        <dbReference type="Rhea" id="RHEA:41805"/>
    </physiologicalReaction>
</comment>
<dbReference type="InterPro" id="IPR020841">
    <property type="entry name" value="PKS_Beta-ketoAc_synthase_dom"/>
</dbReference>
<evidence type="ECO:0000256" key="38">
    <source>
        <dbReference type="ARBA" id="ARBA00048281"/>
    </source>
</evidence>
<comment type="catalytic activity">
    <reaction evidence="34">
        <text>(2E)-hexenoyl-[ACP] + NADPH + H(+) = hexanoyl-[ACP] + NADP(+)</text>
        <dbReference type="Rhea" id="RHEA:41832"/>
        <dbReference type="Rhea" id="RHEA-COMP:9631"/>
        <dbReference type="Rhea" id="RHEA-COMP:9632"/>
        <dbReference type="ChEBI" id="CHEBI:15378"/>
        <dbReference type="ChEBI" id="CHEBI:57783"/>
        <dbReference type="ChEBI" id="CHEBI:58349"/>
        <dbReference type="ChEBI" id="CHEBI:78458"/>
        <dbReference type="ChEBI" id="CHEBI:78459"/>
    </reaction>
    <physiologicalReaction direction="left-to-right" evidence="34">
        <dbReference type="Rhea" id="RHEA:41833"/>
    </physiologicalReaction>
</comment>
<comment type="catalytic activity">
    <reaction evidence="32">
        <text>dodecanoyl-[ACP] + malonyl-[ACP] + H(+) = 3-oxotetradecanoyl-[ACP] + holo-[ACP] + CO2</text>
        <dbReference type="Rhea" id="RHEA:41884"/>
        <dbReference type="Rhea" id="RHEA-COMP:9623"/>
        <dbReference type="Rhea" id="RHEA-COMP:9644"/>
        <dbReference type="Rhea" id="RHEA-COMP:9645"/>
        <dbReference type="Rhea" id="RHEA-COMP:9685"/>
        <dbReference type="ChEBI" id="CHEBI:15378"/>
        <dbReference type="ChEBI" id="CHEBI:16526"/>
        <dbReference type="ChEBI" id="CHEBI:64479"/>
        <dbReference type="ChEBI" id="CHEBI:65264"/>
        <dbReference type="ChEBI" id="CHEBI:78449"/>
        <dbReference type="ChEBI" id="CHEBI:78473"/>
    </reaction>
    <physiologicalReaction direction="left-to-right" evidence="32">
        <dbReference type="Rhea" id="RHEA:41885"/>
    </physiologicalReaction>
</comment>
<dbReference type="InterPro" id="IPR001227">
    <property type="entry name" value="Ac_transferase_dom_sf"/>
</dbReference>
<evidence type="ECO:0000256" key="24">
    <source>
        <dbReference type="ARBA" id="ARBA00023442"/>
    </source>
</evidence>
<comment type="catalytic activity">
    <reaction evidence="16">
        <text>(3R)-hydroxydodecanoyl-[ACP] = (2E)-dodecenoyl-[ACP] + H2O</text>
        <dbReference type="Rhea" id="RHEA:41876"/>
        <dbReference type="Rhea" id="RHEA-COMP:9642"/>
        <dbReference type="Rhea" id="RHEA-COMP:9643"/>
        <dbReference type="ChEBI" id="CHEBI:15377"/>
        <dbReference type="ChEBI" id="CHEBI:78470"/>
        <dbReference type="ChEBI" id="CHEBI:78472"/>
    </reaction>
    <physiologicalReaction direction="left-to-right" evidence="16">
        <dbReference type="Rhea" id="RHEA:41877"/>
    </physiologicalReaction>
</comment>
<evidence type="ECO:0000259" key="59">
    <source>
        <dbReference type="PROSITE" id="PS52019"/>
    </source>
</evidence>
<evidence type="ECO:0000256" key="17">
    <source>
        <dbReference type="ARBA" id="ARBA00023373"/>
    </source>
</evidence>
<evidence type="ECO:0000256" key="12">
    <source>
        <dbReference type="ARBA" id="ARBA00022898"/>
    </source>
</evidence>
<evidence type="ECO:0000256" key="41">
    <source>
        <dbReference type="ARBA" id="ARBA00048506"/>
    </source>
</evidence>
<comment type="catalytic activity">
    <reaction evidence="31">
        <text>(2E)-butenoyl-[ACP] + NADPH + H(+) = butanoyl-[ACP] + NADP(+)</text>
        <dbReference type="Rhea" id="RHEA:41812"/>
        <dbReference type="Rhea" id="RHEA-COMP:9627"/>
        <dbReference type="Rhea" id="RHEA-COMP:9628"/>
        <dbReference type="ChEBI" id="CHEBI:15378"/>
        <dbReference type="ChEBI" id="CHEBI:57783"/>
        <dbReference type="ChEBI" id="CHEBI:58349"/>
        <dbReference type="ChEBI" id="CHEBI:78453"/>
        <dbReference type="ChEBI" id="CHEBI:78454"/>
    </reaction>
    <physiologicalReaction direction="left-to-right" evidence="31">
        <dbReference type="Rhea" id="RHEA:41813"/>
    </physiologicalReaction>
</comment>
<evidence type="ECO:0000313" key="60">
    <source>
        <dbReference type="EMBL" id="JAV30247.1"/>
    </source>
</evidence>
<dbReference type="Pfam" id="PF08659">
    <property type="entry name" value="KR"/>
    <property type="match status" value="1"/>
</dbReference>
<dbReference type="InterPro" id="IPR020843">
    <property type="entry name" value="ER"/>
</dbReference>
<dbReference type="Pfam" id="PF00698">
    <property type="entry name" value="Acyl_transf_1"/>
    <property type="match status" value="1"/>
</dbReference>
<dbReference type="InterPro" id="IPR029058">
    <property type="entry name" value="AB_hydrolase_fold"/>
</dbReference>
<evidence type="ECO:0000256" key="2">
    <source>
        <dbReference type="ARBA" id="ARBA00012004"/>
    </source>
</evidence>
<dbReference type="CDD" id="cd08954">
    <property type="entry name" value="KR_1_FAS_SDR_x"/>
    <property type="match status" value="1"/>
</dbReference>
<comment type="catalytic activity">
    <reaction evidence="49">
        <text>(2E)-tetradecenoyl-[ACP] + NADPH + H(+) = tetradecanoyl-[ACP] + NADP(+)</text>
        <dbReference type="Rhea" id="RHEA:41896"/>
        <dbReference type="Rhea" id="RHEA-COMP:9647"/>
        <dbReference type="Rhea" id="RHEA-COMP:9648"/>
        <dbReference type="ChEBI" id="CHEBI:15378"/>
        <dbReference type="ChEBI" id="CHEBI:57783"/>
        <dbReference type="ChEBI" id="CHEBI:58349"/>
        <dbReference type="ChEBI" id="CHEBI:78475"/>
        <dbReference type="ChEBI" id="CHEBI:78477"/>
    </reaction>
    <physiologicalReaction direction="left-to-right" evidence="49">
        <dbReference type="Rhea" id="RHEA:41897"/>
    </physiologicalReaction>
</comment>
<evidence type="ECO:0000256" key="51">
    <source>
        <dbReference type="ARBA" id="ARBA00049414"/>
    </source>
</evidence>
<dbReference type="InterPro" id="IPR016035">
    <property type="entry name" value="Acyl_Trfase/lysoPLipase"/>
</dbReference>
<dbReference type="InterPro" id="IPR014030">
    <property type="entry name" value="Ketoacyl_synth_N"/>
</dbReference>
<evidence type="ECO:0000256" key="30">
    <source>
        <dbReference type="ARBA" id="ARBA00047451"/>
    </source>
</evidence>
<dbReference type="InterPro" id="IPR057326">
    <property type="entry name" value="KR_dom"/>
</dbReference>
<dbReference type="SMART" id="SM00829">
    <property type="entry name" value="PKS_ER"/>
    <property type="match status" value="1"/>
</dbReference>
<keyword evidence="11" id="KW-0702">S-nitrosylation</keyword>
<dbReference type="Pfam" id="PF00109">
    <property type="entry name" value="ketoacyl-synt"/>
    <property type="match status" value="1"/>
</dbReference>
<evidence type="ECO:0000256" key="36">
    <source>
        <dbReference type="ARBA" id="ARBA00047961"/>
    </source>
</evidence>
<dbReference type="Gene3D" id="3.40.47.10">
    <property type="match status" value="1"/>
</dbReference>
<dbReference type="Gene3D" id="3.40.50.1820">
    <property type="entry name" value="alpha/beta hydrolase"/>
    <property type="match status" value="1"/>
</dbReference>
<dbReference type="Gene3D" id="3.90.180.10">
    <property type="entry name" value="Medium-chain alcohol dehydrogenases, catalytic domain"/>
    <property type="match status" value="1"/>
</dbReference>
<dbReference type="PROSITE" id="PS52019">
    <property type="entry name" value="PKS_MFAS_DH"/>
    <property type="match status" value="1"/>
</dbReference>
<evidence type="ECO:0000256" key="3">
    <source>
        <dbReference type="ARBA" id="ARBA00012480"/>
    </source>
</evidence>
<evidence type="ECO:0000256" key="4">
    <source>
        <dbReference type="ARBA" id="ARBA00012873"/>
    </source>
</evidence>
<comment type="catalytic activity">
    <reaction evidence="26">
        <text>3-oxooctadecanoyl-[ACP] + NADPH + H(+) = (3R)-hydroxyoctadecanoyl-[ACP] + NADP(+)</text>
        <dbReference type="Rhea" id="RHEA:41920"/>
        <dbReference type="Rhea" id="RHEA-COMP:9653"/>
        <dbReference type="Rhea" id="RHEA-COMP:9654"/>
        <dbReference type="ChEBI" id="CHEBI:15378"/>
        <dbReference type="ChEBI" id="CHEBI:57783"/>
        <dbReference type="ChEBI" id="CHEBI:58349"/>
        <dbReference type="ChEBI" id="CHEBI:78487"/>
        <dbReference type="ChEBI" id="CHEBI:78488"/>
    </reaction>
    <physiologicalReaction direction="left-to-right" evidence="26">
        <dbReference type="Rhea" id="RHEA:41921"/>
    </physiologicalReaction>
</comment>
<organism evidence="60">
    <name type="scientific">Culex tarsalis</name>
    <name type="common">Encephalitis mosquito</name>
    <dbReference type="NCBI Taxonomy" id="7177"/>
    <lineage>
        <taxon>Eukaryota</taxon>
        <taxon>Metazoa</taxon>
        <taxon>Ecdysozoa</taxon>
        <taxon>Arthropoda</taxon>
        <taxon>Hexapoda</taxon>
        <taxon>Insecta</taxon>
        <taxon>Pterygota</taxon>
        <taxon>Neoptera</taxon>
        <taxon>Endopterygota</taxon>
        <taxon>Diptera</taxon>
        <taxon>Nematocera</taxon>
        <taxon>Culicoidea</taxon>
        <taxon>Culicidae</taxon>
        <taxon>Culicinae</taxon>
        <taxon>Culicini</taxon>
        <taxon>Culex</taxon>
        <taxon>Culex</taxon>
    </lineage>
</organism>
<comment type="catalytic activity">
    <reaction evidence="51">
        <text>3-oxohexadecanoyl-[ACP] + NADPH + H(+) = (3R)-hydroxyhexadecanoyl-[ACP] + NADP(+)</text>
        <dbReference type="Rhea" id="RHEA:41904"/>
        <dbReference type="Rhea" id="RHEA-COMP:9649"/>
        <dbReference type="Rhea" id="RHEA-COMP:9650"/>
        <dbReference type="ChEBI" id="CHEBI:15378"/>
        <dbReference type="ChEBI" id="CHEBI:57783"/>
        <dbReference type="ChEBI" id="CHEBI:58349"/>
        <dbReference type="ChEBI" id="CHEBI:78478"/>
        <dbReference type="ChEBI" id="CHEBI:78480"/>
    </reaction>
    <physiologicalReaction direction="left-to-right" evidence="51">
        <dbReference type="Rhea" id="RHEA:41905"/>
    </physiologicalReaction>
</comment>
<comment type="catalytic activity">
    <reaction evidence="28">
        <text>a (3R)-hydroxyacyl-[ACP] + NADP(+) = a 3-oxoacyl-[ACP] + NADPH + H(+)</text>
        <dbReference type="Rhea" id="RHEA:17397"/>
        <dbReference type="Rhea" id="RHEA-COMP:9916"/>
        <dbReference type="Rhea" id="RHEA-COMP:9945"/>
        <dbReference type="ChEBI" id="CHEBI:15378"/>
        <dbReference type="ChEBI" id="CHEBI:57783"/>
        <dbReference type="ChEBI" id="CHEBI:58349"/>
        <dbReference type="ChEBI" id="CHEBI:78776"/>
        <dbReference type="ChEBI" id="CHEBI:78827"/>
        <dbReference type="EC" id="1.1.1.100"/>
    </reaction>
    <physiologicalReaction direction="right-to-left" evidence="28">
        <dbReference type="Rhea" id="RHEA:17399"/>
    </physiologicalReaction>
</comment>
<evidence type="ECO:0000256" key="39">
    <source>
        <dbReference type="ARBA" id="ARBA00048289"/>
    </source>
</evidence>
<comment type="pathway">
    <text evidence="1">Lipid metabolism.</text>
</comment>
<dbReference type="Pfam" id="PF00975">
    <property type="entry name" value="Thioesterase"/>
    <property type="match status" value="1"/>
</dbReference>
<comment type="catalytic activity">
    <reaction evidence="22">
        <text>(3R)-hydroxyhexadecanoyl-[ACP] = (2E)-hexadecenoyl-[ACP] + H2O</text>
        <dbReference type="Rhea" id="RHEA:41908"/>
        <dbReference type="Rhea" id="RHEA-COMP:9650"/>
        <dbReference type="Rhea" id="RHEA-COMP:9651"/>
        <dbReference type="ChEBI" id="CHEBI:15377"/>
        <dbReference type="ChEBI" id="CHEBI:78480"/>
        <dbReference type="ChEBI" id="CHEBI:78481"/>
    </reaction>
    <physiologicalReaction direction="left-to-right" evidence="22">
        <dbReference type="Rhea" id="RHEA:41909"/>
    </physiologicalReaction>
</comment>
<comment type="catalytic activity">
    <reaction evidence="42">
        <text>3-oxohexanoyl-[ACP] + NADPH + H(+) = (3R)-hydroxyhexanoyl-[ACP] + NADP(+)</text>
        <dbReference type="Rhea" id="RHEA:41824"/>
        <dbReference type="Rhea" id="RHEA-COMP:9629"/>
        <dbReference type="Rhea" id="RHEA-COMP:9630"/>
        <dbReference type="ChEBI" id="CHEBI:15378"/>
        <dbReference type="ChEBI" id="CHEBI:57783"/>
        <dbReference type="ChEBI" id="CHEBI:58349"/>
        <dbReference type="ChEBI" id="CHEBI:78456"/>
        <dbReference type="ChEBI" id="CHEBI:78457"/>
    </reaction>
    <physiologicalReaction direction="left-to-right" evidence="42">
        <dbReference type="Rhea" id="RHEA:41825"/>
    </physiologicalReaction>
</comment>
<comment type="catalytic activity">
    <reaction evidence="46">
        <text>3-oxotetradecanoyl-[ACP] + NADPH + H(+) = (3R)-hydroxytetradecanoyl-[ACP] + NADP(+)</text>
        <dbReference type="Rhea" id="RHEA:41888"/>
        <dbReference type="Rhea" id="RHEA-COMP:9645"/>
        <dbReference type="Rhea" id="RHEA-COMP:9646"/>
        <dbReference type="ChEBI" id="CHEBI:15378"/>
        <dbReference type="ChEBI" id="CHEBI:57783"/>
        <dbReference type="ChEBI" id="CHEBI:58349"/>
        <dbReference type="ChEBI" id="CHEBI:78473"/>
        <dbReference type="ChEBI" id="CHEBI:78474"/>
    </reaction>
    <physiologicalReaction direction="left-to-right" evidence="46">
        <dbReference type="Rhea" id="RHEA:41889"/>
    </physiologicalReaction>
</comment>
<dbReference type="FunFam" id="1.10.1200.10:FF:000013">
    <property type="entry name" value="Fatty acid synthase"/>
    <property type="match status" value="1"/>
</dbReference>
<dbReference type="SUPFAM" id="SSF47336">
    <property type="entry name" value="ACP-like"/>
    <property type="match status" value="1"/>
</dbReference>
<evidence type="ECO:0000256" key="28">
    <source>
        <dbReference type="ARBA" id="ARBA00047400"/>
    </source>
</evidence>
<dbReference type="InterPro" id="IPR013968">
    <property type="entry name" value="PKS_KR"/>
</dbReference>
<dbReference type="InterPro" id="IPR042104">
    <property type="entry name" value="PKS_dehydratase_sf"/>
</dbReference>
<comment type="catalytic activity">
    <reaction evidence="44">
        <text>holo-[ACP] + acetyl-CoA = acetyl-[ACP] + CoA</text>
        <dbReference type="Rhea" id="RHEA:41788"/>
        <dbReference type="Rhea" id="RHEA-COMP:9621"/>
        <dbReference type="Rhea" id="RHEA-COMP:9685"/>
        <dbReference type="ChEBI" id="CHEBI:57287"/>
        <dbReference type="ChEBI" id="CHEBI:57288"/>
        <dbReference type="ChEBI" id="CHEBI:64479"/>
        <dbReference type="ChEBI" id="CHEBI:78446"/>
        <dbReference type="EC" id="2.3.1.38"/>
    </reaction>
    <physiologicalReaction direction="left-to-right" evidence="44">
        <dbReference type="Rhea" id="RHEA:41789"/>
    </physiologicalReaction>
</comment>
<comment type="catalytic activity">
    <reaction evidence="27">
        <text>hexanoyl-[ACP] + malonyl-[ACP] + H(+) = 3-oxooctanoyl-[ACP] + holo-[ACP] + CO2</text>
        <dbReference type="Rhea" id="RHEA:41836"/>
        <dbReference type="Rhea" id="RHEA-COMP:9623"/>
        <dbReference type="Rhea" id="RHEA-COMP:9632"/>
        <dbReference type="Rhea" id="RHEA-COMP:9633"/>
        <dbReference type="Rhea" id="RHEA-COMP:9685"/>
        <dbReference type="ChEBI" id="CHEBI:15378"/>
        <dbReference type="ChEBI" id="CHEBI:16526"/>
        <dbReference type="ChEBI" id="CHEBI:64479"/>
        <dbReference type="ChEBI" id="CHEBI:78449"/>
        <dbReference type="ChEBI" id="CHEBI:78459"/>
        <dbReference type="ChEBI" id="CHEBI:78460"/>
    </reaction>
    <physiologicalReaction direction="left-to-right" evidence="27">
        <dbReference type="Rhea" id="RHEA:41837"/>
    </physiologicalReaction>
</comment>
<keyword evidence="9" id="KW-0597">Phosphoprotein</keyword>
<evidence type="ECO:0000256" key="53">
    <source>
        <dbReference type="ARBA" id="ARBA00049449"/>
    </source>
</evidence>
<dbReference type="SUPFAM" id="SSF52151">
    <property type="entry name" value="FabD/lysophospholipase-like"/>
    <property type="match status" value="1"/>
</dbReference>
<comment type="catalytic activity">
    <reaction evidence="50">
        <text>3-oxododecanoyl-[ACP] + NADPH + H(+) = (3R)-hydroxydodecanoyl-[ACP] + NADP(+)</text>
        <dbReference type="Rhea" id="RHEA:41872"/>
        <dbReference type="Rhea" id="RHEA-COMP:9641"/>
        <dbReference type="Rhea" id="RHEA-COMP:9642"/>
        <dbReference type="ChEBI" id="CHEBI:15378"/>
        <dbReference type="ChEBI" id="CHEBI:57783"/>
        <dbReference type="ChEBI" id="CHEBI:58349"/>
        <dbReference type="ChEBI" id="CHEBI:78469"/>
        <dbReference type="ChEBI" id="CHEBI:78470"/>
    </reaction>
    <physiologicalReaction direction="left-to-right" evidence="50">
        <dbReference type="Rhea" id="RHEA:41873"/>
    </physiologicalReaction>
</comment>
<evidence type="ECO:0000256" key="21">
    <source>
        <dbReference type="ARBA" id="ARBA00023399"/>
    </source>
</evidence>
<evidence type="ECO:0000256" key="5">
    <source>
        <dbReference type="ARBA" id="ARBA00012948"/>
    </source>
</evidence>
<dbReference type="Pfam" id="PF13602">
    <property type="entry name" value="ADH_zinc_N_2"/>
    <property type="match status" value="1"/>
</dbReference>
<dbReference type="GO" id="GO:0019171">
    <property type="term" value="F:(3R)-hydroxyacyl-[acyl-carrier-protein] dehydratase activity"/>
    <property type="evidence" value="ECO:0007669"/>
    <property type="project" value="UniProtKB-EC"/>
</dbReference>
<comment type="catalytic activity">
    <reaction evidence="25">
        <text>acetyl-CoA + n malonyl-CoA + 2n NADPH + 2n H(+) = a long-chain fatty acid + (n+1) CoA + n CO2 + 2n NADP(+).</text>
        <dbReference type="EC" id="2.3.1.85"/>
    </reaction>
</comment>
<evidence type="ECO:0000256" key="55">
    <source>
        <dbReference type="ARBA" id="ARBA00049533"/>
    </source>
</evidence>
<evidence type="ECO:0000256" key="27">
    <source>
        <dbReference type="ARBA" id="ARBA00047394"/>
    </source>
</evidence>
<sequence>MPCREIKSVGTEESVVISGISGRFPQTDNLRDFARNLYEKRDLVDDRELRWAHVMPDVPRRTGKVNNLEKFDGEFFGIDRRQRDTMDPQLRMLIEHAYEAILDAGVNPETIRGSRTGVFCGACFSETEVRMYYKSCPPKGLGLLGCNKSQLANRVSYTLDLKGPSYVMDTACSSSMYALDVAYRSIMNGECDAAIVSGTNLTLHPFITYQFALLGVLAKDGYCRPFDKDATGYSRSEAVCAVYLQKAKVANRIYGYVIHSKTNCDGFKTEGITYPSKVVQQQLLQEFYDEVDISPTEVDYVEAHSTGTFVGDPEECEALDKVYCKGRTTPLPVGSVKSSIGHSEAAAGVCSIAKCIIALENGLIPPNINFREMKPTIPSLVEGRLKVVDEIMPLNGPLVGINSFGFGGANAHTLLCRNLKEKKNYGLPEDEIPRLVVWSGRTKEAVEVMFQDIAERPLDVDFLALLYNIQKQPITGYGHRGYAVYQKNGSQAAIMKESCIGRLPLEAAPTVLILGGVNPKWREELDALREFSQVDAIFVQCAGILRTLKFELLKKPSGKESVLYNVVGTTVLQLALVELLHSIGVQFNYYGGHSVGQFTCAYMDGNLNLEQTLKLAFWHGLVYSESKTVIDANAVVKLNSKLQLVWKNVTIDATSTFGMISGSQQVVAEQLRQMSNAGFVTEELPFWNLQCDPSKDATLANSLRQTINSVLSRIMLPTQKWLTAKLPNVSSIFHSPKLHQPVSVMNLLERIPSHTNIVQLGGSDFSSKLIKILNIKCTSVSKQIESLNHVETLLSKIGQLSVTQPDLQISKLYPAVQFPVARGTPMIAPLIRWDHREDAFVCRYTWDETEKSGILNYKINLNDRDYKYIVGHCIDGRVLFPATGYLYLVWDLLCYLSHREMMDYSIEFEDVKFLRATTIAKGQSVTLLVMIQDVSGYFEILEGDTAVVTGYAKPFNTSNKETMEERESTATVMKTKDFYKELRLRGYHYTGLFKSVLEARADGTQAKIQWKGNWVAFLDCLLQIGIIAIDTRSLMVPTAIGKISISPKTHLSMMEREGEDIEFLTMRGNPDMNVSVCGGIVISNPRASIVGRRNPPGVPVLETYGFVPYFSDDKVSSLEAARMCVQLALENAPTLAINVTEVYTQSRAVLANLFGEAVADLPLVRSSLTVLTPAVLEIENVTVKNEKLAEQANTLFLIMENKFGDAVFMEDAKKCLTDSGFIVLRESVGFKLENLKSIEDFNLLAKFTLEDETLILLQRKVKSLNEVPDVIAVDTADLSWLADLKQAVKLKPVILYAQNDSLSGIIGLVNCIRKEPKLQNVRCVFIDDPSAPKFSLKHPLYQEQLNRGLANNVYKNGVWGSYRHALLNHPSVTSPVNNHCYANCGTRGDLSSMAWFSGALNENPNVDNLVKVSYSSLNFRDVMIATGRLSSDIMTQCRLEEECELGFEYAGITASGRRVMGMRKSGCLATMVEGDPSLMWDVPDEWTLEEACTVPVVYLTVYMSFFKCANIRKGQSVLIHAGSGGVGLAAIQIALSRGLEVFTTVSTQEKKNFLLKRFPNLKEKNIGNSRSTSFEKMVMLATNGRGVDIVLNSLADEKLQASVRCLAKGGNFLEIGKYDMSKNSQLALTLFQKGITFTSIMLDIMFHETPEKKSLAGKLLSEGIARGEVKPLFSNVFEAGDLEKAVRYLAGGKHTGKVLLKIRENETDEMTLPILNIPRVYCNPNHVCVIVGGLGGFGLELADWLVVRGCRKLVLSSSRGITKPYQEHRIRIWKNYGVETHVCTADVTTEKGCRQLLLEASKHGQISAIYNLAVQLRDCILENQTVETFSESLAPKALATKHLDVVSRELCPKLRQFVVFSSVSCGRGNAGQSNYGMANSIMERIVERRSAEGLPAKAIQWGAVGEVGLVADMAEDKIDMEIGGTLQQRISSCIQEMDRLMTCDAPIVASMVVAEKRAGGASKNIIEAVMNIMSIKDLKTVSMESTLADIGMDSLMAVEIKQVLERDFDLVLSPQDLRTLSFAKLLKLDEDRKKAETDRQQTEEEGFEIGMQMLLRNLGDEEHSDQTIMKLPTASDEGCPVLLIPGLEGVAGKVYGTMAESINAPVYILQLMSTLDCDDVPSIVDLVIEDVCSKVFNGLKEYTIVAYSFGSLVAVEITKRLQAKGMRGKLLLLDGAPKFLKSLCHKQFRGSTADEEIQKILMFVITTIVFPNQPAEKVLQIMGAPSFDEQIEKLIELSKEQAQYSAEYTRRMTKALFKRLRMAAVLNLDEDQPLDLPIMLVRPSSISSSDIEEDYGLSNYTTGEISLRVVEGSHTSMLDNPALVEVINNFLL</sequence>
<protein>
    <recommendedName>
        <fullName evidence="7">Fatty acid synthase</fullName>
        <ecNumber evidence="5">1.1.1.100</ecNumber>
        <ecNumber evidence="2">1.3.1.39</ecNumber>
        <ecNumber evidence="6">2.3.1.41</ecNumber>
        <ecNumber evidence="4">2.3.1.85</ecNumber>
        <ecNumber evidence="3">3.1.2.14</ecNumber>
    </recommendedName>
</protein>
<keyword evidence="10" id="KW-0808">Transferase</keyword>
<comment type="catalytic activity">
    <reaction evidence="55">
        <text>octanoyl-[ACP] + malonyl-[ACP] + H(+) = 3-oxodecanoyl-[ACP] + holo-[ACP] + CO2</text>
        <dbReference type="Rhea" id="RHEA:41852"/>
        <dbReference type="Rhea" id="RHEA-COMP:9623"/>
        <dbReference type="Rhea" id="RHEA-COMP:9636"/>
        <dbReference type="Rhea" id="RHEA-COMP:9637"/>
        <dbReference type="Rhea" id="RHEA-COMP:9685"/>
        <dbReference type="ChEBI" id="CHEBI:15378"/>
        <dbReference type="ChEBI" id="CHEBI:16526"/>
        <dbReference type="ChEBI" id="CHEBI:64479"/>
        <dbReference type="ChEBI" id="CHEBI:78449"/>
        <dbReference type="ChEBI" id="CHEBI:78463"/>
        <dbReference type="ChEBI" id="CHEBI:78464"/>
    </reaction>
    <physiologicalReaction direction="left-to-right" evidence="55">
        <dbReference type="Rhea" id="RHEA:41853"/>
    </physiologicalReaction>
</comment>